<evidence type="ECO:0000313" key="4">
    <source>
        <dbReference type="Proteomes" id="UP000321513"/>
    </source>
</evidence>
<dbReference type="InterPro" id="IPR032812">
    <property type="entry name" value="SbsA_Ig"/>
</dbReference>
<evidence type="ECO:0000259" key="2">
    <source>
        <dbReference type="Pfam" id="PF13205"/>
    </source>
</evidence>
<dbReference type="EMBL" id="BJYT01000006">
    <property type="protein sequence ID" value="GEO09306.1"/>
    <property type="molecule type" value="Genomic_DNA"/>
</dbReference>
<evidence type="ECO:0000256" key="1">
    <source>
        <dbReference type="ARBA" id="ARBA00022729"/>
    </source>
</evidence>
<name>A0A512BBG6_9BACT</name>
<keyword evidence="4" id="KW-1185">Reference proteome</keyword>
<dbReference type="Pfam" id="PF13205">
    <property type="entry name" value="Big_5"/>
    <property type="match status" value="1"/>
</dbReference>
<accession>A0A512BBG6</accession>
<comment type="caution">
    <text evidence="3">The sequence shown here is derived from an EMBL/GenBank/DDBJ whole genome shotgun (WGS) entry which is preliminary data.</text>
</comment>
<organism evidence="3 4">
    <name type="scientific">Segetibacter aerophilus</name>
    <dbReference type="NCBI Taxonomy" id="670293"/>
    <lineage>
        <taxon>Bacteria</taxon>
        <taxon>Pseudomonadati</taxon>
        <taxon>Bacteroidota</taxon>
        <taxon>Chitinophagia</taxon>
        <taxon>Chitinophagales</taxon>
        <taxon>Chitinophagaceae</taxon>
        <taxon>Segetibacter</taxon>
    </lineage>
</organism>
<sequence>MIPPGGGPMDSLPPVLVEATPRDSMTNFTGNRITLNFDEFVEIQNAYENVLVSPNPVSPPIINARFRTVTIRIKDTLEPNTTYSINFGNALRDINEGNVAPNFTYLFSTGPRLDTNSISGKVILAQTGKIDTTLIVVLHRNLDDSAVVKERPRYVAKLDGKGNFQFKNIAAGTFAMYALPNDYSKRYDDTTKPFAFADAAINSSNNSPVTLYAYQLEKIDTGTVKSRSAPATGKAKEDKLLRFQTNFEDGKQSLLNNFVLTFNKKITSFDSSKITLLGPDSNVVANYSIGRDTSRTKFTILYKWPENTAYRLILRKDAFADSAGTTLTKNDTIRFSTKRTGDYGTVRLRFKNLDLTKNPVLQIVKTDQVVDSVALTSSEWSRKLYEPGEYEIRILYDNNKNGKWDPGKFFGKHEQPEIVIMVNTKLSIRANSDSQPEITL</sequence>
<keyword evidence="1" id="KW-0732">Signal</keyword>
<feature type="domain" description="SbsA Ig-like" evidence="2">
    <location>
        <begin position="10"/>
        <end position="109"/>
    </location>
</feature>
<proteinExistence type="predicted"/>
<evidence type="ECO:0000313" key="3">
    <source>
        <dbReference type="EMBL" id="GEO09306.1"/>
    </source>
</evidence>
<reference evidence="3 4" key="1">
    <citation type="submission" date="2019-07" db="EMBL/GenBank/DDBJ databases">
        <title>Whole genome shotgun sequence of Segetibacter aerophilus NBRC 106135.</title>
        <authorList>
            <person name="Hosoyama A."/>
            <person name="Uohara A."/>
            <person name="Ohji S."/>
            <person name="Ichikawa N."/>
        </authorList>
    </citation>
    <scope>NUCLEOTIDE SEQUENCE [LARGE SCALE GENOMIC DNA]</scope>
    <source>
        <strain evidence="3 4">NBRC 106135</strain>
    </source>
</reference>
<protein>
    <recommendedName>
        <fullName evidence="2">SbsA Ig-like domain-containing protein</fullName>
    </recommendedName>
</protein>
<dbReference type="AlphaFoldDB" id="A0A512BBG6"/>
<gene>
    <name evidence="3" type="ORF">SAE01_18020</name>
</gene>
<dbReference type="Proteomes" id="UP000321513">
    <property type="component" value="Unassembled WGS sequence"/>
</dbReference>